<dbReference type="Proteomes" id="UP000011910">
    <property type="component" value="Unassembled WGS sequence"/>
</dbReference>
<feature type="signal peptide" evidence="1">
    <location>
        <begin position="1"/>
        <end position="19"/>
    </location>
</feature>
<proteinExistence type="predicted"/>
<keyword evidence="3" id="KW-1185">Reference proteome</keyword>
<name>M7N1G3_9BACT</name>
<reference evidence="2 3" key="1">
    <citation type="journal article" date="2013" name="Genome Announc.">
        <title>Draft Genome Sequence of Cesiribacter andamanensis Strain AMV16T, Isolated from a Soil Sample from a Mud Volcano in the Andaman Islands, India.</title>
        <authorList>
            <person name="Shivaji S."/>
            <person name="Ara S."/>
            <person name="Begum Z."/>
            <person name="Srinivas T.N."/>
            <person name="Singh A."/>
            <person name="Kumar Pinnaka A."/>
        </authorList>
    </citation>
    <scope>NUCLEOTIDE SEQUENCE [LARGE SCALE GENOMIC DNA]</scope>
    <source>
        <strain evidence="2 3">AMV16</strain>
    </source>
</reference>
<dbReference type="RefSeq" id="WP_009197115.1">
    <property type="nucleotide sequence ID" value="NZ_AODQ01000142.1"/>
</dbReference>
<keyword evidence="1" id="KW-0732">Signal</keyword>
<gene>
    <name evidence="2" type="ORF">ADICEAN_03736</name>
</gene>
<dbReference type="OrthoDB" id="9814707at2"/>
<dbReference type="AlphaFoldDB" id="M7N1G3"/>
<evidence type="ECO:0000256" key="1">
    <source>
        <dbReference type="SAM" id="SignalP"/>
    </source>
</evidence>
<protein>
    <recommendedName>
        <fullName evidence="4">DUF1349 domain-containing protein</fullName>
    </recommendedName>
</protein>
<organism evidence="2 3">
    <name type="scientific">Cesiribacter andamanensis AMV16</name>
    <dbReference type="NCBI Taxonomy" id="1279009"/>
    <lineage>
        <taxon>Bacteria</taxon>
        <taxon>Pseudomonadati</taxon>
        <taxon>Bacteroidota</taxon>
        <taxon>Cytophagia</taxon>
        <taxon>Cytophagales</taxon>
        <taxon>Cesiribacteraceae</taxon>
        <taxon>Cesiribacter</taxon>
    </lineage>
</organism>
<dbReference type="EMBL" id="AODQ01000142">
    <property type="protein sequence ID" value="EMR01132.1"/>
    <property type="molecule type" value="Genomic_DNA"/>
</dbReference>
<sequence length="303" mass="34286">MKCIFLTALAMGIAGTLYAQQPASTAAPASAALNDDFSSAESLVNWIWFHQTEGWPDKMNRLTVENGRLVFEPGTSGWFADYQAPFLYKEVRGDFDVRMRIKAEALGGGISHTTWSLGGLMVRVPKRSTKENWQPRQENWFFITTGVAANAGEQVIESKYTLNSKSNLKLRPARAEWITLRAVRVGHAFILLYQYEGEHWQVHERFYIADWPPVLQVGINGYTNSEALPQEVRFGDALQQNSTVYTGIGKNDLRLLVDWVQFKMPVVSFSETNRAMEWYNNVARNTLTDYSLTNEALLAMLGD</sequence>
<dbReference type="Gene3D" id="2.60.120.200">
    <property type="match status" value="1"/>
</dbReference>
<feature type="chain" id="PRO_5004081774" description="DUF1349 domain-containing protein" evidence="1">
    <location>
        <begin position="20"/>
        <end position="303"/>
    </location>
</feature>
<evidence type="ECO:0000313" key="3">
    <source>
        <dbReference type="Proteomes" id="UP000011910"/>
    </source>
</evidence>
<dbReference type="Pfam" id="PF07081">
    <property type="entry name" value="DUF1349"/>
    <property type="match status" value="1"/>
</dbReference>
<evidence type="ECO:0008006" key="4">
    <source>
        <dbReference type="Google" id="ProtNLM"/>
    </source>
</evidence>
<dbReference type="eggNOG" id="COG3506">
    <property type="taxonomic scope" value="Bacteria"/>
</dbReference>
<comment type="caution">
    <text evidence="2">The sequence shown here is derived from an EMBL/GenBank/DDBJ whole genome shotgun (WGS) entry which is preliminary data.</text>
</comment>
<evidence type="ECO:0000313" key="2">
    <source>
        <dbReference type="EMBL" id="EMR01132.1"/>
    </source>
</evidence>
<accession>M7N1G3</accession>
<dbReference type="STRING" id="1279009.ADICEAN_03736"/>
<dbReference type="InterPro" id="IPR009784">
    <property type="entry name" value="DUF1349"/>
</dbReference>